<gene>
    <name evidence="3" type="primary">Znf511</name>
    <name evidence="3" type="ORF">GTO96_0001602</name>
</gene>
<dbReference type="PROSITE" id="PS00028">
    <property type="entry name" value="ZINC_FINGER_C2H2_1"/>
    <property type="match status" value="3"/>
</dbReference>
<feature type="domain" description="C2H2-type" evidence="2">
    <location>
        <begin position="124"/>
        <end position="145"/>
    </location>
</feature>
<dbReference type="InterPro" id="IPR013087">
    <property type="entry name" value="Znf_C2H2_type"/>
</dbReference>
<dbReference type="AlphaFoldDB" id="A0A8X7X9H8"/>
<dbReference type="GeneID" id="120541751"/>
<feature type="non-terminal residue" evidence="3">
    <location>
        <position position="286"/>
    </location>
</feature>
<evidence type="ECO:0000313" key="4">
    <source>
        <dbReference type="Proteomes" id="UP000886611"/>
    </source>
</evidence>
<dbReference type="InterPro" id="IPR039258">
    <property type="entry name" value="ZNF511"/>
</dbReference>
<feature type="non-terminal residue" evidence="3">
    <location>
        <position position="1"/>
    </location>
</feature>
<dbReference type="SMART" id="SM00355">
    <property type="entry name" value="ZnF_C2H2"/>
    <property type="match status" value="3"/>
</dbReference>
<evidence type="ECO:0000256" key="1">
    <source>
        <dbReference type="SAM" id="MobiDB-lite"/>
    </source>
</evidence>
<dbReference type="RefSeq" id="XP_039629598.1">
    <property type="nucleotide sequence ID" value="XM_039773664.1"/>
</dbReference>
<organism evidence="3 4">
    <name type="scientific">Polypterus senegalus</name>
    <name type="common">Senegal bichir</name>
    <dbReference type="NCBI Taxonomy" id="55291"/>
    <lineage>
        <taxon>Eukaryota</taxon>
        <taxon>Metazoa</taxon>
        <taxon>Chordata</taxon>
        <taxon>Craniata</taxon>
        <taxon>Vertebrata</taxon>
        <taxon>Euteleostomi</taxon>
        <taxon>Actinopterygii</taxon>
        <taxon>Polypteriformes</taxon>
        <taxon>Polypteridae</taxon>
        <taxon>Polypterus</taxon>
    </lineage>
</organism>
<keyword evidence="4" id="KW-1185">Reference proteome</keyword>
<evidence type="ECO:0000259" key="2">
    <source>
        <dbReference type="PROSITE" id="PS00028"/>
    </source>
</evidence>
<protein>
    <submittedName>
        <fullName evidence="3">ZN511 protein</fullName>
    </submittedName>
</protein>
<sequence length="286" mass="32800">MLQPQLISFLIEPDHSDKAVSSFPVLPVGKHEGICFGEEGAEDSNASSFSFVPQTFRLNKEDELFEDGDIQRHLYLQDAEVDYAGDVDRPKISEFKCHIAGCCQLFDSLEEYEHHYNSLHRNVCSHCKRSFPSAHLLDIHLLEWHDSLFQILSEKQLMYQCLVEGCAVKFKTNNDRKDHLIKVHSYPADFRFGKPNKSKSSKNRSKTPVQREVPMELSEPDQAQTSELMVLEPMETSTHETTILTSTTEKKTLQMEQNKSHYSYKVPTTICFGKGSVRGFHGRKKK</sequence>
<evidence type="ECO:0000313" key="3">
    <source>
        <dbReference type="EMBL" id="KAG2463345.1"/>
    </source>
</evidence>
<dbReference type="PANTHER" id="PTHR21354:SF0">
    <property type="entry name" value="ZINC FINGER PROTEIN 511"/>
    <property type="match status" value="1"/>
</dbReference>
<dbReference type="OrthoDB" id="18440at2759"/>
<feature type="domain" description="C2H2-type" evidence="2">
    <location>
        <begin position="161"/>
        <end position="184"/>
    </location>
</feature>
<reference evidence="3 4" key="1">
    <citation type="journal article" date="2021" name="Cell">
        <title>Tracing the genetic footprints of vertebrate landing in non-teleost ray-finned fishes.</title>
        <authorList>
            <person name="Bi X."/>
            <person name="Wang K."/>
            <person name="Yang L."/>
            <person name="Pan H."/>
            <person name="Jiang H."/>
            <person name="Wei Q."/>
            <person name="Fang M."/>
            <person name="Yu H."/>
            <person name="Zhu C."/>
            <person name="Cai Y."/>
            <person name="He Y."/>
            <person name="Gan X."/>
            <person name="Zeng H."/>
            <person name="Yu D."/>
            <person name="Zhu Y."/>
            <person name="Jiang H."/>
            <person name="Qiu Q."/>
            <person name="Yang H."/>
            <person name="Zhang Y.E."/>
            <person name="Wang W."/>
            <person name="Zhu M."/>
            <person name="He S."/>
            <person name="Zhang G."/>
        </authorList>
    </citation>
    <scope>NUCLEOTIDE SEQUENCE [LARGE SCALE GENOMIC DNA]</scope>
    <source>
        <strain evidence="3">Bchr_013</strain>
    </source>
</reference>
<name>A0A8X7X9H8_POLSE</name>
<feature type="compositionally biased region" description="Basic residues" evidence="1">
    <location>
        <begin position="194"/>
        <end position="205"/>
    </location>
</feature>
<dbReference type="Proteomes" id="UP000886611">
    <property type="component" value="Unassembled WGS sequence"/>
</dbReference>
<proteinExistence type="predicted"/>
<feature type="domain" description="C2H2-type" evidence="2">
    <location>
        <begin position="97"/>
        <end position="120"/>
    </location>
</feature>
<dbReference type="PANTHER" id="PTHR21354">
    <property type="entry name" value="ZINC FINGER PROTEIN 511"/>
    <property type="match status" value="1"/>
</dbReference>
<accession>A0A8X7X9H8</accession>
<dbReference type="EMBL" id="JAATIS010004040">
    <property type="protein sequence ID" value="KAG2463345.1"/>
    <property type="molecule type" value="Genomic_DNA"/>
</dbReference>
<comment type="caution">
    <text evidence="3">The sequence shown here is derived from an EMBL/GenBank/DDBJ whole genome shotgun (WGS) entry which is preliminary data.</text>
</comment>
<feature type="region of interest" description="Disordered" evidence="1">
    <location>
        <begin position="192"/>
        <end position="221"/>
    </location>
</feature>